<protein>
    <submittedName>
        <fullName evidence="2">Uncharacterized protein</fullName>
    </submittedName>
</protein>
<dbReference type="Proteomes" id="UP000077315">
    <property type="component" value="Unassembled WGS sequence"/>
</dbReference>
<name>A0A162PI24_PHYB8</name>
<sequence length="133" mass="14825">MGGLTNAFLGLELRNSLVQHFMASECNLSSKKIRLDNKIPRHGHGLTNYAFIDEFVFHINSKRSYEWALKARAPVTVVPVTRARSATIMGAMAIHGVVKITVRKPNPPSNKKRQHAEDGKKKMGTGTNTDHYV</sequence>
<organism evidence="2 3">
    <name type="scientific">Phycomyces blakesleeanus (strain ATCC 8743b / DSM 1359 / FGSC 10004 / NBRC 33097 / NRRL 1555)</name>
    <dbReference type="NCBI Taxonomy" id="763407"/>
    <lineage>
        <taxon>Eukaryota</taxon>
        <taxon>Fungi</taxon>
        <taxon>Fungi incertae sedis</taxon>
        <taxon>Mucoromycota</taxon>
        <taxon>Mucoromycotina</taxon>
        <taxon>Mucoromycetes</taxon>
        <taxon>Mucorales</taxon>
        <taxon>Phycomycetaceae</taxon>
        <taxon>Phycomyces</taxon>
    </lineage>
</organism>
<evidence type="ECO:0000313" key="3">
    <source>
        <dbReference type="Proteomes" id="UP000077315"/>
    </source>
</evidence>
<reference evidence="3" key="1">
    <citation type="submission" date="2015-06" db="EMBL/GenBank/DDBJ databases">
        <title>Expansion of signal transduction pathways in fungi by whole-genome duplication.</title>
        <authorList>
            <consortium name="DOE Joint Genome Institute"/>
            <person name="Corrochano L.M."/>
            <person name="Kuo A."/>
            <person name="Marcet-Houben M."/>
            <person name="Polaino S."/>
            <person name="Salamov A."/>
            <person name="Villalobos J.M."/>
            <person name="Alvarez M.I."/>
            <person name="Avalos J."/>
            <person name="Benito E.P."/>
            <person name="Benoit I."/>
            <person name="Burger G."/>
            <person name="Camino L.P."/>
            <person name="Canovas D."/>
            <person name="Cerda-Olmedo E."/>
            <person name="Cheng J.-F."/>
            <person name="Dominguez A."/>
            <person name="Elias M."/>
            <person name="Eslava A.P."/>
            <person name="Glaser F."/>
            <person name="Grimwood J."/>
            <person name="Gutierrez G."/>
            <person name="Heitman J."/>
            <person name="Henrissat B."/>
            <person name="Iturriaga E.A."/>
            <person name="Lang B.F."/>
            <person name="Lavin J.L."/>
            <person name="Lee S."/>
            <person name="Li W."/>
            <person name="Lindquist E."/>
            <person name="Lopez-Garcia S."/>
            <person name="Luque E.M."/>
            <person name="Marcos A.T."/>
            <person name="Martin J."/>
            <person name="McCluskey K."/>
            <person name="Medina H.R."/>
            <person name="Miralles-Duran A."/>
            <person name="Miyazaki A."/>
            <person name="Munoz-Torres E."/>
            <person name="Oguiza J.A."/>
            <person name="Ohm R."/>
            <person name="Olmedo M."/>
            <person name="Orejas M."/>
            <person name="Ortiz-Castellanos L."/>
            <person name="Pisabarro A.G."/>
            <person name="Rodriguez-Romero J."/>
            <person name="Ruiz-Herrera J."/>
            <person name="Ruiz-Vazquez R."/>
            <person name="Sanz C."/>
            <person name="Schackwitz W."/>
            <person name="Schmutz J."/>
            <person name="Shahriari M."/>
            <person name="Shelest E."/>
            <person name="Silva-Franco F."/>
            <person name="Soanes D."/>
            <person name="Syed K."/>
            <person name="Tagua V.G."/>
            <person name="Talbot N.J."/>
            <person name="Thon M."/>
            <person name="De vries R.P."/>
            <person name="Wiebenga A."/>
            <person name="Yadav J.S."/>
            <person name="Braun E.L."/>
            <person name="Baker S."/>
            <person name="Garre V."/>
            <person name="Horwitz B."/>
            <person name="Torres-Martinez S."/>
            <person name="Idnurm A."/>
            <person name="Herrera-Estrella A."/>
            <person name="Gabaldon T."/>
            <person name="Grigoriev I.V."/>
        </authorList>
    </citation>
    <scope>NUCLEOTIDE SEQUENCE [LARGE SCALE GENOMIC DNA]</scope>
    <source>
        <strain evidence="3">NRRL 1555(-)</strain>
    </source>
</reference>
<evidence type="ECO:0000313" key="2">
    <source>
        <dbReference type="EMBL" id="OAD73047.1"/>
    </source>
</evidence>
<dbReference type="OrthoDB" id="2428500at2759"/>
<dbReference type="InParanoid" id="A0A162PI24"/>
<accession>A0A162PI24</accession>
<dbReference type="VEuPathDB" id="FungiDB:PHYBLDRAFT_65024"/>
<dbReference type="AlphaFoldDB" id="A0A162PI24"/>
<proteinExistence type="predicted"/>
<feature type="region of interest" description="Disordered" evidence="1">
    <location>
        <begin position="102"/>
        <end position="133"/>
    </location>
</feature>
<gene>
    <name evidence="2" type="ORF">PHYBLDRAFT_65024</name>
</gene>
<dbReference type="EMBL" id="KV440982">
    <property type="protein sequence ID" value="OAD73047.1"/>
    <property type="molecule type" value="Genomic_DNA"/>
</dbReference>
<dbReference type="RefSeq" id="XP_018291087.1">
    <property type="nucleotide sequence ID" value="XM_018441390.1"/>
</dbReference>
<keyword evidence="3" id="KW-1185">Reference proteome</keyword>
<evidence type="ECO:0000256" key="1">
    <source>
        <dbReference type="SAM" id="MobiDB-lite"/>
    </source>
</evidence>
<dbReference type="GeneID" id="29002296"/>